<evidence type="ECO:0000256" key="1">
    <source>
        <dbReference type="SAM" id="MobiDB-lite"/>
    </source>
</evidence>
<dbReference type="EMBL" id="MQUR01000076">
    <property type="protein sequence ID" value="OLZ59382.1"/>
    <property type="molecule type" value="Genomic_DNA"/>
</dbReference>
<keyword evidence="3" id="KW-1185">Reference proteome</keyword>
<name>A0ABX3FZ83_9ACTN</name>
<organism evidence="2 3">
    <name type="scientific">Streptomyces amritsarensis</name>
    <dbReference type="NCBI Taxonomy" id="681158"/>
    <lineage>
        <taxon>Bacteria</taxon>
        <taxon>Bacillati</taxon>
        <taxon>Actinomycetota</taxon>
        <taxon>Actinomycetes</taxon>
        <taxon>Kitasatosporales</taxon>
        <taxon>Streptomycetaceae</taxon>
        <taxon>Streptomyces</taxon>
    </lineage>
</organism>
<comment type="caution">
    <text evidence="2">The sequence shown here is derived from an EMBL/GenBank/DDBJ whole genome shotgun (WGS) entry which is preliminary data.</text>
</comment>
<dbReference type="Proteomes" id="UP000187151">
    <property type="component" value="Unassembled WGS sequence"/>
</dbReference>
<accession>A0ABX3FZ83</accession>
<sequence>MSTPTPPHTVRSRIPMPEHTARTDRTAGTVILSAGTPAQDGKRAVTAEPAPKNTRSFRHLAAGDYWFDNNTMQSGEGPDSRLHT</sequence>
<proteinExistence type="predicted"/>
<gene>
    <name evidence="2" type="ORF">AVW11_26645</name>
</gene>
<evidence type="ECO:0000313" key="2">
    <source>
        <dbReference type="EMBL" id="OLZ59382.1"/>
    </source>
</evidence>
<reference evidence="2 3" key="1">
    <citation type="submission" date="2016-01" db="EMBL/GenBank/DDBJ databases">
        <title>Streptomyces amritsarensis strain MTCC 11845 genome sequencing and assembly.</title>
        <authorList>
            <person name="Sharma D."/>
            <person name="Nair G.R."/>
            <person name="Kaur G."/>
            <person name="Manhas R.K."/>
            <person name="Mayilraj S."/>
        </authorList>
    </citation>
    <scope>NUCLEOTIDE SEQUENCE [LARGE SCALE GENOMIC DNA]</scope>
    <source>
        <strain evidence="2 3">MTCC 11845</strain>
    </source>
</reference>
<evidence type="ECO:0000313" key="3">
    <source>
        <dbReference type="Proteomes" id="UP000187151"/>
    </source>
</evidence>
<protein>
    <submittedName>
        <fullName evidence="2">Uncharacterized protein</fullName>
    </submittedName>
</protein>
<feature type="region of interest" description="Disordered" evidence="1">
    <location>
        <begin position="1"/>
        <end position="55"/>
    </location>
</feature>